<evidence type="ECO:0000256" key="1">
    <source>
        <dbReference type="ARBA" id="ARBA00004141"/>
    </source>
</evidence>
<dbReference type="Proteomes" id="UP001418796">
    <property type="component" value="Unassembled WGS sequence"/>
</dbReference>
<accession>A0ABU9VGU7</accession>
<dbReference type="RefSeq" id="WP_343130112.1">
    <property type="nucleotide sequence ID" value="NZ_JBCITK010000001.1"/>
</dbReference>
<protein>
    <submittedName>
        <fullName evidence="7">NfeD family protein</fullName>
    </submittedName>
</protein>
<evidence type="ECO:0000256" key="5">
    <source>
        <dbReference type="SAM" id="Phobius"/>
    </source>
</evidence>
<feature type="transmembrane region" description="Helical" evidence="5">
    <location>
        <begin position="77"/>
        <end position="94"/>
    </location>
</feature>
<feature type="transmembrane region" description="Helical" evidence="5">
    <location>
        <begin position="53"/>
        <end position="70"/>
    </location>
</feature>
<keyword evidence="8" id="KW-1185">Reference proteome</keyword>
<feature type="transmembrane region" description="Helical" evidence="5">
    <location>
        <begin position="29"/>
        <end position="47"/>
    </location>
</feature>
<proteinExistence type="predicted"/>
<gene>
    <name evidence="7" type="ORF">MKY91_08240</name>
</gene>
<evidence type="ECO:0000256" key="3">
    <source>
        <dbReference type="ARBA" id="ARBA00022989"/>
    </source>
</evidence>
<reference evidence="7 8" key="1">
    <citation type="submission" date="2024-03" db="EMBL/GenBank/DDBJ databases">
        <title>Bacilli Hybrid Assemblies.</title>
        <authorList>
            <person name="Kovac J."/>
        </authorList>
    </citation>
    <scope>NUCLEOTIDE SEQUENCE [LARGE SCALE GENOMIC DNA]</scope>
    <source>
        <strain evidence="7 8">FSL R7-0666</strain>
    </source>
</reference>
<dbReference type="EMBL" id="JBCITK010000001">
    <property type="protein sequence ID" value="MEN0643135.1"/>
    <property type="molecule type" value="Genomic_DNA"/>
</dbReference>
<feature type="transmembrane region" description="Helical" evidence="5">
    <location>
        <begin position="100"/>
        <end position="120"/>
    </location>
</feature>
<keyword evidence="2 5" id="KW-0812">Transmembrane</keyword>
<evidence type="ECO:0000256" key="2">
    <source>
        <dbReference type="ARBA" id="ARBA00022692"/>
    </source>
</evidence>
<name>A0ABU9VGU7_9BACI</name>
<organism evidence="7 8">
    <name type="scientific">Alkalicoccobacillus gibsonii</name>
    <dbReference type="NCBI Taxonomy" id="79881"/>
    <lineage>
        <taxon>Bacteria</taxon>
        <taxon>Bacillati</taxon>
        <taxon>Bacillota</taxon>
        <taxon>Bacilli</taxon>
        <taxon>Bacillales</taxon>
        <taxon>Bacillaceae</taxon>
        <taxon>Alkalicoccobacillus</taxon>
    </lineage>
</organism>
<keyword evidence="4 5" id="KW-0472">Membrane</keyword>
<feature type="domain" description="NfeD-like C-terminal" evidence="6">
    <location>
        <begin position="152"/>
        <end position="207"/>
    </location>
</feature>
<comment type="subcellular location">
    <subcellularLocation>
        <location evidence="1">Membrane</location>
        <topology evidence="1">Multi-pass membrane protein</topology>
    </subcellularLocation>
</comment>
<dbReference type="InterPro" id="IPR012340">
    <property type="entry name" value="NA-bd_OB-fold"/>
</dbReference>
<dbReference type="PANTHER" id="PTHR33507">
    <property type="entry name" value="INNER MEMBRANE PROTEIN YBBJ"/>
    <property type="match status" value="1"/>
</dbReference>
<comment type="caution">
    <text evidence="7">The sequence shown here is derived from an EMBL/GenBank/DDBJ whole genome shotgun (WGS) entry which is preliminary data.</text>
</comment>
<sequence length="217" mass="23678">MEWLDSASIGFIVIFLGTLFLFGELLVKARGLFALLGVGLTAAYFLYHLTGDAGFWVVILYLIGIALIILDGKLFSDGTVGLIGVILMVVGLAIPAPNLVYGILVGMAFILGALSSLFFLKVFTRRQMWAKLTFKDRLTSDRGYNSINESYKDLVGKKGKTLSSLRPTGTIVIESQPYSATSGGQWIEQEKEIEVLSVDGTRILVAKVEQSEATKEE</sequence>
<dbReference type="Pfam" id="PF01957">
    <property type="entry name" value="NfeD"/>
    <property type="match status" value="1"/>
</dbReference>
<dbReference type="PANTHER" id="PTHR33507:SF3">
    <property type="entry name" value="INNER MEMBRANE PROTEIN YBBJ"/>
    <property type="match status" value="1"/>
</dbReference>
<keyword evidence="3 5" id="KW-1133">Transmembrane helix</keyword>
<evidence type="ECO:0000313" key="8">
    <source>
        <dbReference type="Proteomes" id="UP001418796"/>
    </source>
</evidence>
<dbReference type="Gene3D" id="2.40.50.140">
    <property type="entry name" value="Nucleic acid-binding proteins"/>
    <property type="match status" value="1"/>
</dbReference>
<dbReference type="InterPro" id="IPR002810">
    <property type="entry name" value="NfeD-like_C"/>
</dbReference>
<evidence type="ECO:0000313" key="7">
    <source>
        <dbReference type="EMBL" id="MEN0643135.1"/>
    </source>
</evidence>
<evidence type="ECO:0000259" key="6">
    <source>
        <dbReference type="Pfam" id="PF01957"/>
    </source>
</evidence>
<dbReference type="SUPFAM" id="SSF141322">
    <property type="entry name" value="NfeD domain-like"/>
    <property type="match status" value="1"/>
</dbReference>
<dbReference type="InterPro" id="IPR052165">
    <property type="entry name" value="Membrane_assoc_protease"/>
</dbReference>
<evidence type="ECO:0000256" key="4">
    <source>
        <dbReference type="ARBA" id="ARBA00023136"/>
    </source>
</evidence>
<feature type="transmembrane region" description="Helical" evidence="5">
    <location>
        <begin position="6"/>
        <end position="22"/>
    </location>
</feature>